<sequence length="381" mass="40072">MTPKTEAELAEIITGAEGPLRIEGGGTRPLGRASNGARLSTSGLTGIELYEPGALTLVAKSGTPLAEIEAALEAEGQRLAFEPMDHRGLLGTSGTPTIGGVVAANVSGPRRIQAGACRDFLLGVRFVDGQGRIVKNGGRVMKNVTGYDLVKLMAGSYGTLGVLTEVALKVLPRPRSTGVMRVEGLSDTQAITALSRALGSPYEVTGAAHLQRGLDGAPVTMIRLEGFENSVAYRAGELQSLLAEFGSFTLETDPEKTEADWHYVRDVAPFHGRDGDVWRISVKPTDAAEIVADLAGTEALYDWGGGLIWLLAPEGSGVSAGKLRATLAEKGGHAMLIRGDRSRATFPPLPAPVADLQEGLRQKFDPRQILNPGLMAQGETA</sequence>
<proteinExistence type="predicted"/>
<dbReference type="InterPro" id="IPR036318">
    <property type="entry name" value="FAD-bd_PCMH-like_sf"/>
</dbReference>
<dbReference type="InterPro" id="IPR006094">
    <property type="entry name" value="Oxid_FAD_bind_N"/>
</dbReference>
<dbReference type="InterPro" id="IPR016164">
    <property type="entry name" value="FAD-linked_Oxase-like_C"/>
</dbReference>
<dbReference type="SUPFAM" id="SSF56176">
    <property type="entry name" value="FAD-binding/transporter-associated domain-like"/>
    <property type="match status" value="1"/>
</dbReference>
<dbReference type="AlphaFoldDB" id="A0A0L6CX02"/>
<dbReference type="Pfam" id="PF01565">
    <property type="entry name" value="FAD_binding_4"/>
    <property type="match status" value="1"/>
</dbReference>
<dbReference type="Gene3D" id="3.30.465.10">
    <property type="match status" value="1"/>
</dbReference>
<dbReference type="NCBIfam" id="NF008439">
    <property type="entry name" value="PRK11282.1"/>
    <property type="match status" value="1"/>
</dbReference>
<dbReference type="EC" id="1.-.-.-" evidence="4"/>
<dbReference type="PROSITE" id="PS51387">
    <property type="entry name" value="FAD_PCMH"/>
    <property type="match status" value="1"/>
</dbReference>
<dbReference type="PANTHER" id="PTHR11748:SF103">
    <property type="entry name" value="GLYCOLATE OXIDASE SUBUNIT GLCE"/>
    <property type="match status" value="1"/>
</dbReference>
<feature type="domain" description="FAD-binding PCMH-type" evidence="3">
    <location>
        <begin position="1"/>
        <end position="173"/>
    </location>
</feature>
<organism evidence="4 5">
    <name type="scientific">Roseovarius tolerans</name>
    <dbReference type="NCBI Taxonomy" id="74031"/>
    <lineage>
        <taxon>Bacteria</taxon>
        <taxon>Pseudomonadati</taxon>
        <taxon>Pseudomonadota</taxon>
        <taxon>Alphaproteobacteria</taxon>
        <taxon>Rhodobacterales</taxon>
        <taxon>Roseobacteraceae</taxon>
        <taxon>Roseovarius</taxon>
    </lineage>
</organism>
<accession>A0A0L6CX02</accession>
<dbReference type="PATRIC" id="fig|74031.6.peg.1482"/>
<dbReference type="OrthoDB" id="9811557at2"/>
<dbReference type="SUPFAM" id="SSF55103">
    <property type="entry name" value="FAD-linked oxidases, C-terminal domain"/>
    <property type="match status" value="1"/>
</dbReference>
<dbReference type="STRING" id="74031.SAMN04488077_11261"/>
<dbReference type="PANTHER" id="PTHR11748">
    <property type="entry name" value="D-LACTATE DEHYDROGENASE"/>
    <property type="match status" value="1"/>
</dbReference>
<evidence type="ECO:0000313" key="5">
    <source>
        <dbReference type="Proteomes" id="UP000037046"/>
    </source>
</evidence>
<dbReference type="InterPro" id="IPR016169">
    <property type="entry name" value="FAD-bd_PCMH_sub2"/>
</dbReference>
<evidence type="ECO:0000256" key="1">
    <source>
        <dbReference type="ARBA" id="ARBA00022630"/>
    </source>
</evidence>
<dbReference type="EMBL" id="LGVV01000014">
    <property type="protein sequence ID" value="KNX41983.1"/>
    <property type="molecule type" value="Genomic_DNA"/>
</dbReference>
<dbReference type="RefSeq" id="WP_050662356.1">
    <property type="nucleotide sequence ID" value="NZ_CP118494.1"/>
</dbReference>
<name>A0A0L6CX02_9RHOB</name>
<gene>
    <name evidence="4" type="ORF">ROTO_14510</name>
</gene>
<dbReference type="InterPro" id="IPR016166">
    <property type="entry name" value="FAD-bd_PCMH"/>
</dbReference>
<evidence type="ECO:0000256" key="2">
    <source>
        <dbReference type="ARBA" id="ARBA00022827"/>
    </source>
</evidence>
<reference evidence="5" key="1">
    <citation type="submission" date="2015-07" db="EMBL/GenBank/DDBJ databases">
        <title>Draft Genome Sequence of Roseovarius tolerans EL-164, a producer of N-Acylated Alanine Methyl Esters (NAMEs).</title>
        <authorList>
            <person name="Voget S."/>
            <person name="Bruns H."/>
            <person name="Wagner-Doebler I."/>
            <person name="Schulz S."/>
            <person name="Daniel R."/>
        </authorList>
    </citation>
    <scope>NUCLEOTIDE SEQUENCE [LARGE SCALE GENOMIC DNA]</scope>
    <source>
        <strain evidence="5">EL-164</strain>
    </source>
</reference>
<evidence type="ECO:0000259" key="3">
    <source>
        <dbReference type="PROSITE" id="PS51387"/>
    </source>
</evidence>
<keyword evidence="2" id="KW-0274">FAD</keyword>
<dbReference type="Proteomes" id="UP000037046">
    <property type="component" value="Unassembled WGS sequence"/>
</dbReference>
<comment type="caution">
    <text evidence="4">The sequence shown here is derived from an EMBL/GenBank/DDBJ whole genome shotgun (WGS) entry which is preliminary data.</text>
</comment>
<keyword evidence="1" id="KW-0285">Flavoprotein</keyword>
<evidence type="ECO:0000313" key="4">
    <source>
        <dbReference type="EMBL" id="KNX41983.1"/>
    </source>
</evidence>
<dbReference type="GO" id="GO:0071949">
    <property type="term" value="F:FAD binding"/>
    <property type="evidence" value="ECO:0007669"/>
    <property type="project" value="InterPro"/>
</dbReference>
<keyword evidence="5" id="KW-1185">Reference proteome</keyword>
<keyword evidence="4" id="KW-0560">Oxidoreductase</keyword>
<protein>
    <submittedName>
        <fullName evidence="4">Putative FAD-linked oxidoreductase</fullName>
        <ecNumber evidence="4">1.-.-.-</ecNumber>
    </submittedName>
</protein>
<dbReference type="GO" id="GO:0016491">
    <property type="term" value="F:oxidoreductase activity"/>
    <property type="evidence" value="ECO:0007669"/>
    <property type="project" value="UniProtKB-KW"/>
</dbReference>